<evidence type="ECO:0000256" key="1">
    <source>
        <dbReference type="SAM" id="Phobius"/>
    </source>
</evidence>
<dbReference type="KEGG" id="ari:UM93_14650"/>
<keyword evidence="1" id="KW-0472">Membrane</keyword>
<name>A0A0D4C158_9MICC</name>
<dbReference type="HOGENOM" id="CLU_2448250_0_0_11"/>
<dbReference type="PATRIC" id="fig|1618207.4.peg.2983"/>
<dbReference type="EMBL" id="CP011005">
    <property type="protein sequence ID" value="AJT42427.1"/>
    <property type="molecule type" value="Genomic_DNA"/>
</dbReference>
<protein>
    <submittedName>
        <fullName evidence="2">Uncharacterized protein</fullName>
    </submittedName>
</protein>
<gene>
    <name evidence="2" type="ORF">UM93_14650</name>
</gene>
<evidence type="ECO:0000313" key="3">
    <source>
        <dbReference type="Proteomes" id="UP000061839"/>
    </source>
</evidence>
<feature type="transmembrane region" description="Helical" evidence="1">
    <location>
        <begin position="12"/>
        <end position="34"/>
    </location>
</feature>
<keyword evidence="1" id="KW-0812">Transmembrane</keyword>
<dbReference type="Proteomes" id="UP000061839">
    <property type="component" value="Chromosome"/>
</dbReference>
<evidence type="ECO:0000313" key="2">
    <source>
        <dbReference type="EMBL" id="AJT42427.1"/>
    </source>
</evidence>
<dbReference type="AlphaFoldDB" id="A0A0D4C158"/>
<accession>A0A0D4C158</accession>
<dbReference type="RefSeq" id="WP_045076279.1">
    <property type="nucleotide sequence ID" value="NZ_CP011005.1"/>
</dbReference>
<proteinExistence type="predicted"/>
<reference evidence="2 3" key="1">
    <citation type="journal article" date="2015" name="Genome Announc.">
        <title>Complete Genome Sequencing of Protease-Producing Novel Arthrobacter sp. Strain IHBB 11108 Using PacBio Single-Molecule Real-Time Sequencing Technology.</title>
        <authorList>
            <person name="Kiran S."/>
            <person name="Swarnkar M.K."/>
            <person name="Pal M."/>
            <person name="Thakur R."/>
            <person name="Tewari R."/>
            <person name="Singh A.K."/>
            <person name="Gulati A."/>
        </authorList>
    </citation>
    <scope>NUCLEOTIDE SEQUENCE [LARGE SCALE GENOMIC DNA]</scope>
    <source>
        <strain evidence="2 3">IHBB 11108</strain>
    </source>
</reference>
<keyword evidence="1" id="KW-1133">Transmembrane helix</keyword>
<keyword evidence="3" id="KW-1185">Reference proteome</keyword>
<sequence>MDGLVSTTLGGLFAQLGVFGFIIVVIGACAIWYLRTSKDLRGEKTGIIASKDSRISELEAANRELYEALMDCRYPNRNPKPPKEGVIDD</sequence>
<organism evidence="2 3">
    <name type="scientific">Psychromicrobium lacuslunae</name>
    <dbReference type="NCBI Taxonomy" id="1618207"/>
    <lineage>
        <taxon>Bacteria</taxon>
        <taxon>Bacillati</taxon>
        <taxon>Actinomycetota</taxon>
        <taxon>Actinomycetes</taxon>
        <taxon>Micrococcales</taxon>
        <taxon>Micrococcaceae</taxon>
        <taxon>Psychromicrobium</taxon>
    </lineage>
</organism>